<dbReference type="InterPro" id="IPR000866">
    <property type="entry name" value="AhpC/TSA"/>
</dbReference>
<dbReference type="SUPFAM" id="SSF48371">
    <property type="entry name" value="ARM repeat"/>
    <property type="match status" value="1"/>
</dbReference>
<gene>
    <name evidence="3" type="ORF">LCGC14_0304180</name>
</gene>
<comment type="caution">
    <text evidence="3">The sequence shown here is derived from an EMBL/GenBank/DDBJ whole genome shotgun (WGS) entry which is preliminary data.</text>
</comment>
<dbReference type="AlphaFoldDB" id="A0A0F9WVN6"/>
<dbReference type="SUPFAM" id="SSF69304">
    <property type="entry name" value="Tricorn protease N-terminal domain"/>
    <property type="match status" value="1"/>
</dbReference>
<dbReference type="SUPFAM" id="SSF52833">
    <property type="entry name" value="Thioredoxin-like"/>
    <property type="match status" value="1"/>
</dbReference>
<feature type="domain" description="Thioredoxin" evidence="2">
    <location>
        <begin position="453"/>
        <end position="608"/>
    </location>
</feature>
<dbReference type="Pfam" id="PF13646">
    <property type="entry name" value="HEAT_2"/>
    <property type="match status" value="1"/>
</dbReference>
<reference evidence="3" key="1">
    <citation type="journal article" date="2015" name="Nature">
        <title>Complex archaea that bridge the gap between prokaryotes and eukaryotes.</title>
        <authorList>
            <person name="Spang A."/>
            <person name="Saw J.H."/>
            <person name="Jorgensen S.L."/>
            <person name="Zaremba-Niedzwiedzka K."/>
            <person name="Martijn J."/>
            <person name="Lind A.E."/>
            <person name="van Eijk R."/>
            <person name="Schleper C."/>
            <person name="Guy L."/>
            <person name="Ettema T.J."/>
        </authorList>
    </citation>
    <scope>NUCLEOTIDE SEQUENCE</scope>
</reference>
<proteinExistence type="inferred from homology"/>
<dbReference type="PANTHER" id="PTHR36842:SF1">
    <property type="entry name" value="PROTEIN TOLB"/>
    <property type="match status" value="1"/>
</dbReference>
<dbReference type="PANTHER" id="PTHR36842">
    <property type="entry name" value="PROTEIN TOLB HOMOLOG"/>
    <property type="match status" value="1"/>
</dbReference>
<sequence>MNDGTPKLLAVLAVLALVSSGLQAGDAHSNFSPDDSRLVYMSGGEVKVVNIETGKVSNLTNSPTGDMCPHWSNDGESIVFDSQRDDPHRDLYAMAVDGTNVRRLTDKPDQQDKCPAFSPDDAHITYICTANGDMDIFVMASDGTGVTNLTNDPGSDRCPSWTPDGKKITFMSDRTGFFEVYIFNATDGSGLKQLTDLKIKGSNCWVAAVSPDGKNVCFVGDFEGNNELYIMDIDGKNVRNLTQNAGGDQWPAWSHDGKSIAFSSTRTGAERLYLIQPDGSGLQQVTGVEADVRRILDRVREHDFEANSGYEGVGDLTDDAWRVRMLAIRDLVRSGREAGPALRAGLSDDNRHVRHVCVSALGILGVQAAGEELVKLLSDDPDPIVRGQSAQALGQIGYDKAAPALAAAAKEDKSQHVQHRADLAIGRLKDKQTTSAEVMAAWTELDEASFRQLEVGKAAPDFELKDTNGTTWSLSAFKNKKTVVLIWIFADWCPVCQREFQDLITMQEQFKQSDIQVFTIECHDRYRSKLMVGDHDMWWPHLVDNAGAVGAMYGVDPMEFVVHDEWINRPATIIVDPEGIVRSAYYGTYWGDRPTIEQTFEMIKTNSYEFRHPQRREPTK</sequence>
<evidence type="ECO:0000313" key="3">
    <source>
        <dbReference type="EMBL" id="KKN83003.1"/>
    </source>
</evidence>
<dbReference type="SMART" id="SM00567">
    <property type="entry name" value="EZ_HEAT"/>
    <property type="match status" value="3"/>
</dbReference>
<evidence type="ECO:0000259" key="2">
    <source>
        <dbReference type="PROSITE" id="PS51352"/>
    </source>
</evidence>
<dbReference type="CDD" id="cd02966">
    <property type="entry name" value="TlpA_like_family"/>
    <property type="match status" value="1"/>
</dbReference>
<dbReference type="EMBL" id="LAZR01000192">
    <property type="protein sequence ID" value="KKN83003.1"/>
    <property type="molecule type" value="Genomic_DNA"/>
</dbReference>
<name>A0A0F9WVN6_9ZZZZ</name>
<dbReference type="PROSITE" id="PS51352">
    <property type="entry name" value="THIOREDOXIN_2"/>
    <property type="match status" value="1"/>
</dbReference>
<dbReference type="InterPro" id="IPR011989">
    <property type="entry name" value="ARM-like"/>
</dbReference>
<dbReference type="InterPro" id="IPR036249">
    <property type="entry name" value="Thioredoxin-like_sf"/>
</dbReference>
<dbReference type="Pfam" id="PF07676">
    <property type="entry name" value="PD40"/>
    <property type="match status" value="4"/>
</dbReference>
<dbReference type="GO" id="GO:0016491">
    <property type="term" value="F:oxidoreductase activity"/>
    <property type="evidence" value="ECO:0007669"/>
    <property type="project" value="InterPro"/>
</dbReference>
<dbReference type="Gene3D" id="2.120.10.30">
    <property type="entry name" value="TolB, C-terminal domain"/>
    <property type="match status" value="3"/>
</dbReference>
<dbReference type="InterPro" id="IPR016024">
    <property type="entry name" value="ARM-type_fold"/>
</dbReference>
<dbReference type="InterPro" id="IPR004155">
    <property type="entry name" value="PBS_lyase_HEAT"/>
</dbReference>
<protein>
    <recommendedName>
        <fullName evidence="2">Thioredoxin domain-containing protein</fullName>
    </recommendedName>
</protein>
<dbReference type="InterPro" id="IPR011659">
    <property type="entry name" value="WD40"/>
</dbReference>
<dbReference type="InterPro" id="IPR013766">
    <property type="entry name" value="Thioredoxin_domain"/>
</dbReference>
<dbReference type="Gene3D" id="3.40.30.10">
    <property type="entry name" value="Glutaredoxin"/>
    <property type="match status" value="1"/>
</dbReference>
<accession>A0A0F9WVN6</accession>
<evidence type="ECO:0000256" key="1">
    <source>
        <dbReference type="ARBA" id="ARBA00009820"/>
    </source>
</evidence>
<dbReference type="Pfam" id="PF00578">
    <property type="entry name" value="AhpC-TSA"/>
    <property type="match status" value="1"/>
</dbReference>
<organism evidence="3">
    <name type="scientific">marine sediment metagenome</name>
    <dbReference type="NCBI Taxonomy" id="412755"/>
    <lineage>
        <taxon>unclassified sequences</taxon>
        <taxon>metagenomes</taxon>
        <taxon>ecological metagenomes</taxon>
    </lineage>
</organism>
<comment type="similarity">
    <text evidence="1">Belongs to the TolB family.</text>
</comment>
<dbReference type="InterPro" id="IPR011042">
    <property type="entry name" value="6-blade_b-propeller_TolB-like"/>
</dbReference>
<dbReference type="GO" id="GO:0016209">
    <property type="term" value="F:antioxidant activity"/>
    <property type="evidence" value="ECO:0007669"/>
    <property type="project" value="InterPro"/>
</dbReference>
<dbReference type="Gene3D" id="1.25.10.10">
    <property type="entry name" value="Leucine-rich Repeat Variant"/>
    <property type="match status" value="1"/>
</dbReference>